<evidence type="ECO:0000313" key="1">
    <source>
        <dbReference type="EMBL" id="EEN50628.1"/>
    </source>
</evidence>
<name>C3ZA40_BRAFL</name>
<proteinExistence type="predicted"/>
<dbReference type="AlphaFoldDB" id="C3ZA40"/>
<gene>
    <name evidence="1" type="ORF">BRAFLDRAFT_77586</name>
</gene>
<dbReference type="EMBL" id="GG666601">
    <property type="protein sequence ID" value="EEN50628.1"/>
    <property type="molecule type" value="Genomic_DNA"/>
</dbReference>
<accession>C3ZA40</accession>
<organism>
    <name type="scientific">Branchiostoma floridae</name>
    <name type="common">Florida lancelet</name>
    <name type="synonym">Amphioxus</name>
    <dbReference type="NCBI Taxonomy" id="7739"/>
    <lineage>
        <taxon>Eukaryota</taxon>
        <taxon>Metazoa</taxon>
        <taxon>Chordata</taxon>
        <taxon>Cephalochordata</taxon>
        <taxon>Leptocardii</taxon>
        <taxon>Amphioxiformes</taxon>
        <taxon>Branchiostomatidae</taxon>
        <taxon>Branchiostoma</taxon>
    </lineage>
</organism>
<sequence length="341" mass="38275">MELDKFFKSKMFQIASVDLMYSHSSLQDWMGIISSDPDWTWITAPRAEIRVEKGTVIRTFFHKLQHHNSSHTCNFQHSPVQRKPLKFTPPPLKTCWYRPVMNTLKTNMITAETDTTANGPPRGFKGAKTIVADRSGAFATAVPDSSLFSCQKNPITNARRDFTGRLSWFQLKEREQKWPPVTQLRRFDGEQPTTEVNQRSETPASLQKHPLTRITLALVFKANILTSVQYSRISDGGSWHFSRCLSHQPHLPANAPGPSCTCRRNQRFYTESPHCSCMCDKTAILFYTSSYSMGTDMMGTSTSPDTTQELSNTGDCLCSLQGNVQGAQGNSPPPGVSLQQT</sequence>
<protein>
    <submittedName>
        <fullName evidence="1">Uncharacterized protein</fullName>
    </submittedName>
</protein>
<dbReference type="InParanoid" id="C3ZA40"/>
<reference evidence="1" key="1">
    <citation type="journal article" date="2008" name="Nature">
        <title>The amphioxus genome and the evolution of the chordate karyotype.</title>
        <authorList>
            <consortium name="US DOE Joint Genome Institute (JGI-PGF)"/>
            <person name="Putnam N.H."/>
            <person name="Butts T."/>
            <person name="Ferrier D.E.K."/>
            <person name="Furlong R.F."/>
            <person name="Hellsten U."/>
            <person name="Kawashima T."/>
            <person name="Robinson-Rechavi M."/>
            <person name="Shoguchi E."/>
            <person name="Terry A."/>
            <person name="Yu J.-K."/>
            <person name="Benito-Gutierrez E.L."/>
            <person name="Dubchak I."/>
            <person name="Garcia-Fernandez J."/>
            <person name="Gibson-Brown J.J."/>
            <person name="Grigoriev I.V."/>
            <person name="Horton A.C."/>
            <person name="de Jong P.J."/>
            <person name="Jurka J."/>
            <person name="Kapitonov V.V."/>
            <person name="Kohara Y."/>
            <person name="Kuroki Y."/>
            <person name="Lindquist E."/>
            <person name="Lucas S."/>
            <person name="Osoegawa K."/>
            <person name="Pennacchio L.A."/>
            <person name="Salamov A.A."/>
            <person name="Satou Y."/>
            <person name="Sauka-Spengler T."/>
            <person name="Schmutz J."/>
            <person name="Shin-I T."/>
            <person name="Toyoda A."/>
            <person name="Bronner-Fraser M."/>
            <person name="Fujiyama A."/>
            <person name="Holland L.Z."/>
            <person name="Holland P.W.H."/>
            <person name="Satoh N."/>
            <person name="Rokhsar D.S."/>
        </authorList>
    </citation>
    <scope>NUCLEOTIDE SEQUENCE [LARGE SCALE GENOMIC DNA]</scope>
    <source>
        <strain evidence="1">S238N-H82</strain>
        <tissue evidence="1">Testes</tissue>
    </source>
</reference>